<sequence>MNAAAPQTSHRIAGLWRRALWFQLALALLIGLARPAAAQSELQMADPPARVGRIAEVYGDAWLFDTEAKDWVRVSRNQTIGQGDRLRTDERSRVALRIGSTSVWLDERSDLEFTLLDEGQVLLSLDKGDLGLRLRSPDAATDYKIRTREGTLIPENKGLYRIEQIDRGARAFAWAGRLRFESSRGSEIAPTLLEPGEQAEFWWAGGPRVERQRIEGNNDGFADWMLSQDQREAGIAVAESQRYVSPEMTGAEELDRHGRWEQSPEYGAVWTPYQVAVDWAPYRYGHWAWTRYWGWAWVDDAPWGFAPFHYGRWVMWGGRWCWAPGRYVARPVYSPALVAWVGTGAVSVGVSVGGRPPPPRYGWYPLAPRENYVPAYRHTPTYMRRINGDHDPVTVERPHRNRDVAGAISYLPAHTGPARPLPPQAVPREQLRPMPAPPPRNEFVGMARPDAGNARPAPPTMGWRSNEPGGRRGDRDRGERAGPPRPERTPPAQQLQVQPQQPQQELPPMSLPERAQRGLLPQQQAQQPQAQPVPQQQRPWQAGRGDQQPQPQREAPTVVPRAMPPNGAVDLMTPNAQRQMERAQERLQERSAEQQPQRQEQRQEQGWRRHQAERMQQQQQEQQQQRQEQQRQEQQQAPQGIRPQIQQQPQPYSRPVEPPRAAQAQPQQQAMPQPVIAPPPQPQQPSPQQQHRGRGGDSNDDGNRGSRSGRAGQQER</sequence>
<dbReference type="InterPro" id="IPR046535">
    <property type="entry name" value="DUF6600"/>
</dbReference>
<feature type="compositionally biased region" description="Basic and acidic residues" evidence="1">
    <location>
        <begin position="469"/>
        <end position="488"/>
    </location>
</feature>
<evidence type="ECO:0000313" key="3">
    <source>
        <dbReference type="Proteomes" id="UP001228044"/>
    </source>
</evidence>
<accession>A0ABT8DZ75</accession>
<feature type="compositionally biased region" description="Low complexity" evidence="1">
    <location>
        <begin position="659"/>
        <end position="674"/>
    </location>
</feature>
<dbReference type="RefSeq" id="WP_290361175.1">
    <property type="nucleotide sequence ID" value="NZ_JAUHHC010000006.1"/>
</dbReference>
<feature type="compositionally biased region" description="Low complexity" evidence="1">
    <location>
        <begin position="521"/>
        <end position="542"/>
    </location>
</feature>
<dbReference type="Proteomes" id="UP001228044">
    <property type="component" value="Unassembled WGS sequence"/>
</dbReference>
<name>A0ABT8DZ75_9BURK</name>
<organism evidence="2 3">
    <name type="scientific">Roseateles violae</name>
    <dbReference type="NCBI Taxonomy" id="3058042"/>
    <lineage>
        <taxon>Bacteria</taxon>
        <taxon>Pseudomonadati</taxon>
        <taxon>Pseudomonadota</taxon>
        <taxon>Betaproteobacteria</taxon>
        <taxon>Burkholderiales</taxon>
        <taxon>Sphaerotilaceae</taxon>
        <taxon>Roseateles</taxon>
    </lineage>
</organism>
<dbReference type="Pfam" id="PF20245">
    <property type="entry name" value="DUF6600"/>
    <property type="match status" value="1"/>
</dbReference>
<feature type="compositionally biased region" description="Pro residues" evidence="1">
    <location>
        <begin position="675"/>
        <end position="685"/>
    </location>
</feature>
<feature type="compositionally biased region" description="Low complexity" evidence="1">
    <location>
        <begin position="490"/>
        <end position="512"/>
    </location>
</feature>
<feature type="compositionally biased region" description="Basic and acidic residues" evidence="1">
    <location>
        <begin position="694"/>
        <end position="704"/>
    </location>
</feature>
<feature type="compositionally biased region" description="Basic and acidic residues" evidence="1">
    <location>
        <begin position="579"/>
        <end position="592"/>
    </location>
</feature>
<evidence type="ECO:0000256" key="1">
    <source>
        <dbReference type="SAM" id="MobiDB-lite"/>
    </source>
</evidence>
<gene>
    <name evidence="2" type="ORF">QWJ38_21440</name>
</gene>
<evidence type="ECO:0008006" key="4">
    <source>
        <dbReference type="Google" id="ProtNLM"/>
    </source>
</evidence>
<feature type="compositionally biased region" description="Basic and acidic residues" evidence="1">
    <location>
        <begin position="599"/>
        <end position="613"/>
    </location>
</feature>
<proteinExistence type="predicted"/>
<reference evidence="2 3" key="1">
    <citation type="submission" date="2023-06" db="EMBL/GenBank/DDBJ databases">
        <title>Pelomonas sp. PFR6 16S ribosomal RNA gene Genome sequencing and assembly.</title>
        <authorList>
            <person name="Woo H."/>
        </authorList>
    </citation>
    <scope>NUCLEOTIDE SEQUENCE [LARGE SCALE GENOMIC DNA]</scope>
    <source>
        <strain evidence="2 3">PFR6</strain>
    </source>
</reference>
<keyword evidence="3" id="KW-1185">Reference proteome</keyword>
<feature type="region of interest" description="Disordered" evidence="1">
    <location>
        <begin position="411"/>
        <end position="716"/>
    </location>
</feature>
<feature type="compositionally biased region" description="Low complexity" evidence="1">
    <location>
        <begin position="614"/>
        <end position="651"/>
    </location>
</feature>
<protein>
    <recommendedName>
        <fullName evidence="4">FecR family protein</fullName>
    </recommendedName>
</protein>
<comment type="caution">
    <text evidence="2">The sequence shown here is derived from an EMBL/GenBank/DDBJ whole genome shotgun (WGS) entry which is preliminary data.</text>
</comment>
<dbReference type="EMBL" id="JAUHHC010000006">
    <property type="protein sequence ID" value="MDN3922864.1"/>
    <property type="molecule type" value="Genomic_DNA"/>
</dbReference>
<evidence type="ECO:0000313" key="2">
    <source>
        <dbReference type="EMBL" id="MDN3922864.1"/>
    </source>
</evidence>